<feature type="transmembrane region" description="Helical" evidence="1">
    <location>
        <begin position="270"/>
        <end position="296"/>
    </location>
</feature>
<keyword evidence="1" id="KW-0472">Membrane</keyword>
<accession>A0A2N5ZGN5</accession>
<keyword evidence="1" id="KW-1133">Transmembrane helix</keyword>
<feature type="transmembrane region" description="Helical" evidence="1">
    <location>
        <begin position="101"/>
        <end position="122"/>
    </location>
</feature>
<feature type="transmembrane region" description="Helical" evidence="1">
    <location>
        <begin position="12"/>
        <end position="33"/>
    </location>
</feature>
<comment type="caution">
    <text evidence="2">The sequence shown here is derived from an EMBL/GenBank/DDBJ whole genome shotgun (WGS) entry which is preliminary data.</text>
</comment>
<evidence type="ECO:0000313" key="3">
    <source>
        <dbReference type="Proteomes" id="UP000234857"/>
    </source>
</evidence>
<keyword evidence="1" id="KW-0812">Transmembrane</keyword>
<evidence type="ECO:0000313" key="2">
    <source>
        <dbReference type="EMBL" id="PLX17794.1"/>
    </source>
</evidence>
<evidence type="ECO:0000256" key="1">
    <source>
        <dbReference type="SAM" id="Phobius"/>
    </source>
</evidence>
<feature type="transmembrane region" description="Helical" evidence="1">
    <location>
        <begin position="186"/>
        <end position="204"/>
    </location>
</feature>
<feature type="transmembrane region" description="Helical" evidence="1">
    <location>
        <begin position="45"/>
        <end position="62"/>
    </location>
</feature>
<feature type="transmembrane region" description="Helical" evidence="1">
    <location>
        <begin position="433"/>
        <end position="452"/>
    </location>
</feature>
<feature type="transmembrane region" description="Helical" evidence="1">
    <location>
        <begin position="210"/>
        <end position="230"/>
    </location>
</feature>
<dbReference type="Proteomes" id="UP000234857">
    <property type="component" value="Unassembled WGS sequence"/>
</dbReference>
<proteinExistence type="predicted"/>
<dbReference type="EMBL" id="PKTG01000082">
    <property type="protein sequence ID" value="PLX17794.1"/>
    <property type="molecule type" value="Genomic_DNA"/>
</dbReference>
<feature type="transmembrane region" description="Helical" evidence="1">
    <location>
        <begin position="308"/>
        <end position="326"/>
    </location>
</feature>
<protein>
    <submittedName>
        <fullName evidence="2">Uncharacterized protein</fullName>
    </submittedName>
</protein>
<dbReference type="AlphaFoldDB" id="A0A2N5ZGN5"/>
<sequence length="569" mass="66485">MKSKDPYLVSALFFFLLSLFFKPLLFFYIGLSLISGLALSRKNDLLISFLNGLVFLFLHILVVNVFQIPVIDLFVFNIGEIIAFIIILIRKRQKIVLPDKYFLCLISFFSFLLIFKEVYFNFSDALYHFSFLRDIIRLDRFSNFDPFYGKDFYDIRYSYSFYIPFLSIPYITLIKLGKSINQATSIILDSSSIFLYLISSFSVYYASKRYFGIISARISAFLFTVVFLFVKSNQYRGVGFSLSAYPMALCVYFMFPLLFYILKLKEKRNIIFYSFLLSGIHIFYWGLFFIIPLIEFFIKRSKSKLNSLLLYLLSGVPVLILKFYNGMSINNDFFTETLNVNRFQNFLYSGIGIPTLFPLISLLMIMCFFNIYRKRKLFLYLTFFAFFISFFVPEIIRFVKVNPQKLKRIYQLFPVFFIISPALTFFVRKNKKFIRPILIIIFTAGIFHFIFIQQGLSVYSQVPQRIVNGFESMPKESLIVSTPMDSMLIAGLTSCDVVSVPVEYSAPSVDDLKRREDAIYTTILKGDNEFEADYALIPIRGEPVLMEAISKRKDMVKIGGSYWLVDLKK</sequence>
<gene>
    <name evidence="2" type="ORF">C0601_06240</name>
</gene>
<feature type="transmembrane region" description="Helical" evidence="1">
    <location>
        <begin position="68"/>
        <end position="89"/>
    </location>
</feature>
<feature type="transmembrane region" description="Helical" evidence="1">
    <location>
        <begin position="242"/>
        <end position="264"/>
    </location>
</feature>
<organism evidence="2 3">
    <name type="scientific">Muiribacterium halophilum</name>
    <dbReference type="NCBI Taxonomy" id="2053465"/>
    <lineage>
        <taxon>Bacteria</taxon>
        <taxon>Candidatus Muiribacteriota</taxon>
        <taxon>Candidatus Muiribacteriia</taxon>
        <taxon>Candidatus Muiribacteriales</taxon>
        <taxon>Candidatus Muiribacteriaceae</taxon>
        <taxon>Candidatus Muiribacterium</taxon>
    </lineage>
</organism>
<name>A0A2N5ZGN5_MUIH1</name>
<feature type="transmembrane region" description="Helical" evidence="1">
    <location>
        <begin position="408"/>
        <end position="426"/>
    </location>
</feature>
<feature type="transmembrane region" description="Helical" evidence="1">
    <location>
        <begin position="346"/>
        <end position="370"/>
    </location>
</feature>
<reference evidence="2 3" key="1">
    <citation type="submission" date="2017-11" db="EMBL/GenBank/DDBJ databases">
        <title>Genome-resolved metagenomics identifies genetic mobility, metabolic interactions, and unexpected diversity in perchlorate-reducing communities.</title>
        <authorList>
            <person name="Barnum T.P."/>
            <person name="Figueroa I.A."/>
            <person name="Carlstrom C.I."/>
            <person name="Lucas L.N."/>
            <person name="Engelbrektson A.L."/>
            <person name="Coates J.D."/>
        </authorList>
    </citation>
    <scope>NUCLEOTIDE SEQUENCE [LARGE SCALE GENOMIC DNA]</scope>
    <source>
        <strain evidence="2">BM706</strain>
    </source>
</reference>
<feature type="transmembrane region" description="Helical" evidence="1">
    <location>
        <begin position="377"/>
        <end position="396"/>
    </location>
</feature>
<feature type="transmembrane region" description="Helical" evidence="1">
    <location>
        <begin position="157"/>
        <end position="174"/>
    </location>
</feature>